<evidence type="ECO:0000256" key="2">
    <source>
        <dbReference type="SAM" id="Coils"/>
    </source>
</evidence>
<name>A0AA96WYF8_LEPBY</name>
<accession>A0AA96WYF8</accession>
<reference evidence="3" key="1">
    <citation type="journal article" date="2023" name="Plants (Basel)">
        <title>Genomic Analysis of Leptolyngbya boryana CZ1 Reveals Efficient Carbon Fixation Modules.</title>
        <authorList>
            <person name="Bai X."/>
            <person name="Wang H."/>
            <person name="Cheng W."/>
            <person name="Wang J."/>
            <person name="Ma M."/>
            <person name="Hu H."/>
            <person name="Song Z."/>
            <person name="Ma H."/>
            <person name="Fan Y."/>
            <person name="Du C."/>
            <person name="Xu J."/>
        </authorList>
    </citation>
    <scope>NUCLEOTIDE SEQUENCE</scope>
    <source>
        <strain evidence="3">CZ1</strain>
    </source>
</reference>
<gene>
    <name evidence="3" type="ORF">Q2T42_07405</name>
</gene>
<comment type="similarity">
    <text evidence="1">Belongs to the PspA/Vipp/IM30 family.</text>
</comment>
<keyword evidence="2" id="KW-0175">Coiled coil</keyword>
<dbReference type="InterPro" id="IPR007157">
    <property type="entry name" value="PspA_VIPP1"/>
</dbReference>
<feature type="coiled-coil region" evidence="2">
    <location>
        <begin position="65"/>
        <end position="153"/>
    </location>
</feature>
<dbReference type="PANTHER" id="PTHR31088:SF6">
    <property type="entry name" value="PHAGE SHOCK PROTEIN A"/>
    <property type="match status" value="1"/>
</dbReference>
<dbReference type="RefSeq" id="WP_316428242.1">
    <property type="nucleotide sequence ID" value="NZ_CP130144.1"/>
</dbReference>
<evidence type="ECO:0000256" key="1">
    <source>
        <dbReference type="ARBA" id="ARBA00043985"/>
    </source>
</evidence>
<dbReference type="EMBL" id="CP130144">
    <property type="protein sequence ID" value="WNZ47657.1"/>
    <property type="molecule type" value="Genomic_DNA"/>
</dbReference>
<dbReference type="PANTHER" id="PTHR31088">
    <property type="entry name" value="MEMBRANE-ASSOCIATED PROTEIN VIPP1, CHLOROPLASTIC"/>
    <property type="match status" value="1"/>
</dbReference>
<dbReference type="Pfam" id="PF04012">
    <property type="entry name" value="PspA_IM30"/>
    <property type="match status" value="1"/>
</dbReference>
<organism evidence="3">
    <name type="scientific">Leptolyngbya boryana CZ1</name>
    <dbReference type="NCBI Taxonomy" id="3060204"/>
    <lineage>
        <taxon>Bacteria</taxon>
        <taxon>Bacillati</taxon>
        <taxon>Cyanobacteriota</taxon>
        <taxon>Cyanophyceae</taxon>
        <taxon>Leptolyngbyales</taxon>
        <taxon>Leptolyngbyaceae</taxon>
        <taxon>Leptolyngbya group</taxon>
        <taxon>Leptolyngbya</taxon>
    </lineage>
</organism>
<evidence type="ECO:0000313" key="3">
    <source>
        <dbReference type="EMBL" id="WNZ47657.1"/>
    </source>
</evidence>
<proteinExistence type="inferred from homology"/>
<protein>
    <submittedName>
        <fullName evidence="3">PspA/IM30 family protein</fullName>
    </submittedName>
</protein>
<sequence>MRSVIYWLMGDRAGRVIYASWNWLWGKPIEQGGKLAVEVAQESLHAMQQSVYQLTEAVSKAIAAYERAKQQFVQKQTDAKRAELQATQAFEQGHEAAARLAMTRAIELERVLPRFEAQVQQAEQAVHNLKDKLHQERQKLESYQVQMQSLIALAEVNEALSVIADINGELKIDSARNQFQEAQAAIEGRNIQVNAFQKLAENPVENLQSNLDQISLDSEIQQRLLRLKSTQSN</sequence>
<dbReference type="AlphaFoldDB" id="A0AA96WYF8"/>
<reference evidence="3" key="2">
    <citation type="submission" date="2023-07" db="EMBL/GenBank/DDBJ databases">
        <authorList>
            <person name="Bai X.-H."/>
            <person name="Wang H.-H."/>
            <person name="Wang J."/>
            <person name="Ma M.-Y."/>
            <person name="Hu H.-H."/>
            <person name="Song Z.-L."/>
            <person name="Ma H.-G."/>
            <person name="Fan Y."/>
            <person name="Du C.-Y."/>
            <person name="Xu J.-C."/>
        </authorList>
    </citation>
    <scope>NUCLEOTIDE SEQUENCE</scope>
    <source>
        <strain evidence="3">CZ1</strain>
    </source>
</reference>